<dbReference type="Gene3D" id="3.30.160.60">
    <property type="entry name" value="Classic Zinc Finger"/>
    <property type="match status" value="1"/>
</dbReference>
<evidence type="ECO:0000256" key="4">
    <source>
        <dbReference type="ARBA" id="ARBA00022833"/>
    </source>
</evidence>
<evidence type="ECO:0000256" key="2">
    <source>
        <dbReference type="ARBA" id="ARBA00022723"/>
    </source>
</evidence>
<evidence type="ECO:0000256" key="3">
    <source>
        <dbReference type="ARBA" id="ARBA00022771"/>
    </source>
</evidence>
<dbReference type="Proteomes" id="UP000187406">
    <property type="component" value="Unassembled WGS sequence"/>
</dbReference>
<comment type="caution">
    <text evidence="8">The sequence shown here is derived from an EMBL/GenBank/DDBJ whole genome shotgun (WGS) entry which is preliminary data.</text>
</comment>
<dbReference type="GO" id="GO:0008270">
    <property type="term" value="F:zinc ion binding"/>
    <property type="evidence" value="ECO:0007669"/>
    <property type="project" value="UniProtKB-KW"/>
</dbReference>
<dbReference type="AlphaFoldDB" id="A0A1Q3C5D2"/>
<feature type="non-terminal residue" evidence="8">
    <location>
        <position position="119"/>
    </location>
</feature>
<keyword evidence="3 6" id="KW-0863">Zinc-finger</keyword>
<organism evidence="8 9">
    <name type="scientific">Cephalotus follicularis</name>
    <name type="common">Albany pitcher plant</name>
    <dbReference type="NCBI Taxonomy" id="3775"/>
    <lineage>
        <taxon>Eukaryota</taxon>
        <taxon>Viridiplantae</taxon>
        <taxon>Streptophyta</taxon>
        <taxon>Embryophyta</taxon>
        <taxon>Tracheophyta</taxon>
        <taxon>Spermatophyta</taxon>
        <taxon>Magnoliopsida</taxon>
        <taxon>eudicotyledons</taxon>
        <taxon>Gunneridae</taxon>
        <taxon>Pentapetalae</taxon>
        <taxon>rosids</taxon>
        <taxon>fabids</taxon>
        <taxon>Oxalidales</taxon>
        <taxon>Cephalotaceae</taxon>
        <taxon>Cephalotus</taxon>
    </lineage>
</organism>
<evidence type="ECO:0000256" key="1">
    <source>
        <dbReference type="ARBA" id="ARBA00004123"/>
    </source>
</evidence>
<dbReference type="PROSITE" id="PS50157">
    <property type="entry name" value="ZINC_FINGER_C2H2_2"/>
    <property type="match status" value="1"/>
</dbReference>
<dbReference type="GO" id="GO:0009788">
    <property type="term" value="P:negative regulation of abscisic acid-activated signaling pathway"/>
    <property type="evidence" value="ECO:0007669"/>
    <property type="project" value="InterPro"/>
</dbReference>
<dbReference type="SUPFAM" id="SSF57667">
    <property type="entry name" value="beta-beta-alpha zinc fingers"/>
    <property type="match status" value="1"/>
</dbReference>
<reference evidence="9" key="1">
    <citation type="submission" date="2016-04" db="EMBL/GenBank/DDBJ databases">
        <title>Cephalotus genome sequencing.</title>
        <authorList>
            <person name="Fukushima K."/>
            <person name="Hasebe M."/>
            <person name="Fang X."/>
        </authorList>
    </citation>
    <scope>NUCLEOTIDE SEQUENCE [LARGE SCALE GENOMIC DNA]</scope>
    <source>
        <strain evidence="9">cv. St1</strain>
    </source>
</reference>
<dbReference type="STRING" id="3775.A0A1Q3C5D2"/>
<dbReference type="InterPro" id="IPR013087">
    <property type="entry name" value="Znf_C2H2_type"/>
</dbReference>
<dbReference type="GO" id="GO:0005634">
    <property type="term" value="C:nucleus"/>
    <property type="evidence" value="ECO:0007669"/>
    <property type="project" value="UniProtKB-SubCell"/>
</dbReference>
<keyword evidence="9" id="KW-1185">Reference proteome</keyword>
<feature type="domain" description="C2H2-type" evidence="7">
    <location>
        <begin position="9"/>
        <end position="36"/>
    </location>
</feature>
<proteinExistence type="predicted"/>
<dbReference type="PANTHER" id="PTHR47287:SF15">
    <property type="entry name" value="ZINC FINGER PROTEIN 3-LIKE"/>
    <property type="match status" value="1"/>
</dbReference>
<dbReference type="PROSITE" id="PS00028">
    <property type="entry name" value="ZINC_FINGER_C2H2_1"/>
    <property type="match status" value="1"/>
</dbReference>
<dbReference type="PANTHER" id="PTHR47287">
    <property type="entry name" value="C2H2 AND C2HC ZINC FINGERS SUPERFAMILY PROTEIN"/>
    <property type="match status" value="1"/>
</dbReference>
<dbReference type="InParanoid" id="A0A1Q3C5D2"/>
<sequence>KKKPEKRIFNCNYCKSTFSSLQALGGHQNAHKRERTLAKNTMNAAAAWKEIGSLFNPYWRMARKPTLNEISLGLKRQSMIHKPYNRWFSSVFGQGYHGWSRAANLNPQALIHHRQGNGL</sequence>
<evidence type="ECO:0000313" key="9">
    <source>
        <dbReference type="Proteomes" id="UP000187406"/>
    </source>
</evidence>
<feature type="non-terminal residue" evidence="8">
    <location>
        <position position="1"/>
    </location>
</feature>
<dbReference type="InterPro" id="IPR044246">
    <property type="entry name" value="ZFP3-like"/>
</dbReference>
<comment type="subcellular location">
    <subcellularLocation>
        <location evidence="1">Nucleus</location>
    </subcellularLocation>
</comment>
<dbReference type="EMBL" id="BDDD01001373">
    <property type="protein sequence ID" value="GAV75496.1"/>
    <property type="molecule type" value="Genomic_DNA"/>
</dbReference>
<evidence type="ECO:0000256" key="5">
    <source>
        <dbReference type="ARBA" id="ARBA00023242"/>
    </source>
</evidence>
<keyword evidence="4" id="KW-0862">Zinc</keyword>
<dbReference type="Pfam" id="PF13912">
    <property type="entry name" value="zf-C2H2_6"/>
    <property type="match status" value="1"/>
</dbReference>
<evidence type="ECO:0000313" key="8">
    <source>
        <dbReference type="EMBL" id="GAV75496.1"/>
    </source>
</evidence>
<protein>
    <submittedName>
        <fullName evidence="8">Zf-C2H2_6 domain-containing protein</fullName>
    </submittedName>
</protein>
<keyword evidence="5" id="KW-0539">Nucleus</keyword>
<evidence type="ECO:0000256" key="6">
    <source>
        <dbReference type="PROSITE-ProRule" id="PRU00042"/>
    </source>
</evidence>
<name>A0A1Q3C5D2_CEPFO</name>
<gene>
    <name evidence="8" type="ORF">CFOL_v3_18975</name>
</gene>
<keyword evidence="2" id="KW-0479">Metal-binding</keyword>
<dbReference type="InterPro" id="IPR036236">
    <property type="entry name" value="Znf_C2H2_sf"/>
</dbReference>
<accession>A0A1Q3C5D2</accession>
<dbReference type="OrthoDB" id="832537at2759"/>
<evidence type="ECO:0000259" key="7">
    <source>
        <dbReference type="PROSITE" id="PS50157"/>
    </source>
</evidence>